<reference evidence="3 4" key="1">
    <citation type="submission" date="2019-03" db="EMBL/GenBank/DDBJ databases">
        <title>First draft genome of Liparis tanakae, snailfish: a comprehensive survey of snailfish specific genes.</title>
        <authorList>
            <person name="Kim W."/>
            <person name="Song I."/>
            <person name="Jeong J.-H."/>
            <person name="Kim D."/>
            <person name="Kim S."/>
            <person name="Ryu S."/>
            <person name="Song J.Y."/>
            <person name="Lee S.K."/>
        </authorList>
    </citation>
    <scope>NUCLEOTIDE SEQUENCE [LARGE SCALE GENOMIC DNA]</scope>
    <source>
        <tissue evidence="3">Muscle</tissue>
    </source>
</reference>
<evidence type="ECO:0000256" key="2">
    <source>
        <dbReference type="ARBA" id="ARBA00022840"/>
    </source>
</evidence>
<proteinExistence type="predicted"/>
<dbReference type="AlphaFoldDB" id="A0A4Z2DZD3"/>
<dbReference type="OrthoDB" id="6500128at2759"/>
<dbReference type="GO" id="GO:0005886">
    <property type="term" value="C:plasma membrane"/>
    <property type="evidence" value="ECO:0007669"/>
    <property type="project" value="TreeGrafter"/>
</dbReference>
<dbReference type="Proteomes" id="UP000314294">
    <property type="component" value="Unassembled WGS sequence"/>
</dbReference>
<keyword evidence="1" id="KW-0547">Nucleotide-binding</keyword>
<keyword evidence="2" id="KW-0067">ATP-binding</keyword>
<accession>A0A4Z2DZD3</accession>
<evidence type="ECO:0000256" key="1">
    <source>
        <dbReference type="ARBA" id="ARBA00022741"/>
    </source>
</evidence>
<dbReference type="GO" id="GO:0042626">
    <property type="term" value="F:ATPase-coupled transmembrane transporter activity"/>
    <property type="evidence" value="ECO:0007669"/>
    <property type="project" value="TreeGrafter"/>
</dbReference>
<dbReference type="InterPro" id="IPR027417">
    <property type="entry name" value="P-loop_NTPase"/>
</dbReference>
<name>A0A4Z2DZD3_9TELE</name>
<gene>
    <name evidence="3" type="primary">ABCC4_5</name>
    <name evidence="3" type="ORF">EYF80_068091</name>
</gene>
<comment type="caution">
    <text evidence="3">The sequence shown here is derived from an EMBL/GenBank/DDBJ whole genome shotgun (WGS) entry which is preliminary data.</text>
</comment>
<protein>
    <submittedName>
        <fullName evidence="3">Multidrug resistance-associated protein 4</fullName>
    </submittedName>
</protein>
<organism evidence="3 4">
    <name type="scientific">Liparis tanakae</name>
    <name type="common">Tanaka's snailfish</name>
    <dbReference type="NCBI Taxonomy" id="230148"/>
    <lineage>
        <taxon>Eukaryota</taxon>
        <taxon>Metazoa</taxon>
        <taxon>Chordata</taxon>
        <taxon>Craniata</taxon>
        <taxon>Vertebrata</taxon>
        <taxon>Euteleostomi</taxon>
        <taxon>Actinopterygii</taxon>
        <taxon>Neopterygii</taxon>
        <taxon>Teleostei</taxon>
        <taxon>Neoteleostei</taxon>
        <taxon>Acanthomorphata</taxon>
        <taxon>Eupercaria</taxon>
        <taxon>Perciformes</taxon>
        <taxon>Cottioidei</taxon>
        <taxon>Cottales</taxon>
        <taxon>Liparidae</taxon>
        <taxon>Liparis</taxon>
    </lineage>
</organism>
<evidence type="ECO:0000313" key="3">
    <source>
        <dbReference type="EMBL" id="TNN21797.1"/>
    </source>
</evidence>
<sequence length="84" mass="9424">MTSVERVVEYAELQSEAPWETDRQPPHDWPQAGSITFDRVNFSYSVNEPSVLKNLTVVFSSREKVIVFLPTCARSLVCTACDSG</sequence>
<keyword evidence="4" id="KW-1185">Reference proteome</keyword>
<dbReference type="GO" id="GO:0005524">
    <property type="term" value="F:ATP binding"/>
    <property type="evidence" value="ECO:0007669"/>
    <property type="project" value="UniProtKB-KW"/>
</dbReference>
<evidence type="ECO:0000313" key="4">
    <source>
        <dbReference type="Proteomes" id="UP000314294"/>
    </source>
</evidence>
<dbReference type="PANTHER" id="PTHR24223:SF357">
    <property type="entry name" value="ATP-BINDING CASSETTE SUB-FAMILY C MEMBER 4"/>
    <property type="match status" value="1"/>
</dbReference>
<dbReference type="EMBL" id="SRLO01025821">
    <property type="protein sequence ID" value="TNN21797.1"/>
    <property type="molecule type" value="Genomic_DNA"/>
</dbReference>
<dbReference type="Gene3D" id="3.40.50.300">
    <property type="entry name" value="P-loop containing nucleotide triphosphate hydrolases"/>
    <property type="match status" value="1"/>
</dbReference>
<dbReference type="InterPro" id="IPR050173">
    <property type="entry name" value="ABC_transporter_C-like"/>
</dbReference>
<dbReference type="PANTHER" id="PTHR24223">
    <property type="entry name" value="ATP-BINDING CASSETTE SUB-FAMILY C"/>
    <property type="match status" value="1"/>
</dbReference>